<reference evidence="1" key="1">
    <citation type="submission" date="2022-06" db="EMBL/GenBank/DDBJ databases">
        <title>Ornithinimicrobium HY1793.</title>
        <authorList>
            <person name="Huang Y."/>
        </authorList>
    </citation>
    <scope>NUCLEOTIDE SEQUENCE</scope>
    <source>
        <strain evidence="1">HY1793</strain>
    </source>
</reference>
<dbReference type="Proteomes" id="UP001056455">
    <property type="component" value="Chromosome"/>
</dbReference>
<dbReference type="InterPro" id="IPR013406">
    <property type="entry name" value="CHP02574_addiction_mod"/>
</dbReference>
<evidence type="ECO:0000313" key="2">
    <source>
        <dbReference type="Proteomes" id="UP001056455"/>
    </source>
</evidence>
<gene>
    <name evidence="1" type="ORF">NF556_00480</name>
</gene>
<sequence length="81" mass="9030">MEAGIEEITQLALTLPVNERAEVASQLLASLDEPSDPAEIHRRWTTEITRRVDDVVTGRVQGVPRDEVRKLLAADRAARQV</sequence>
<evidence type="ECO:0000313" key="1">
    <source>
        <dbReference type="EMBL" id="USQ80173.1"/>
    </source>
</evidence>
<accession>A0ABY4YTR9</accession>
<dbReference type="NCBIfam" id="TIGR02574">
    <property type="entry name" value="stabl_TIGR02574"/>
    <property type="match status" value="1"/>
</dbReference>
<organism evidence="1 2">
    <name type="scientific">Ornithinimicrobium faecis</name>
    <dbReference type="NCBI Taxonomy" id="2934158"/>
    <lineage>
        <taxon>Bacteria</taxon>
        <taxon>Bacillati</taxon>
        <taxon>Actinomycetota</taxon>
        <taxon>Actinomycetes</taxon>
        <taxon>Micrococcales</taxon>
        <taxon>Ornithinimicrobiaceae</taxon>
        <taxon>Ornithinimicrobium</taxon>
    </lineage>
</organism>
<dbReference type="Pfam" id="PF09720">
    <property type="entry name" value="Unstab_antitox"/>
    <property type="match status" value="1"/>
</dbReference>
<keyword evidence="2" id="KW-1185">Reference proteome</keyword>
<dbReference type="RefSeq" id="WP_252593549.1">
    <property type="nucleotide sequence ID" value="NZ_CP099489.1"/>
</dbReference>
<protein>
    <submittedName>
        <fullName evidence="1">Addiction module protein</fullName>
    </submittedName>
</protein>
<dbReference type="EMBL" id="CP099489">
    <property type="protein sequence ID" value="USQ80173.1"/>
    <property type="molecule type" value="Genomic_DNA"/>
</dbReference>
<proteinExistence type="predicted"/>
<name>A0ABY4YTR9_9MICO</name>